<dbReference type="InterPro" id="IPR036397">
    <property type="entry name" value="RNaseH_sf"/>
</dbReference>
<protein>
    <recommendedName>
        <fullName evidence="1">Integrase catalytic domain-containing protein</fullName>
    </recommendedName>
</protein>
<name>A0A1G1KRI3_9BACT</name>
<proteinExistence type="predicted"/>
<dbReference type="Gene3D" id="3.30.420.10">
    <property type="entry name" value="Ribonuclease H-like superfamily/Ribonuclease H"/>
    <property type="match status" value="1"/>
</dbReference>
<reference evidence="2 3" key="1">
    <citation type="journal article" date="2016" name="Nat. Commun.">
        <title>Thousands of microbial genomes shed light on interconnected biogeochemical processes in an aquifer system.</title>
        <authorList>
            <person name="Anantharaman K."/>
            <person name="Brown C.T."/>
            <person name="Hug L.A."/>
            <person name="Sharon I."/>
            <person name="Castelle C.J."/>
            <person name="Probst A.J."/>
            <person name="Thomas B.C."/>
            <person name="Singh A."/>
            <person name="Wilkins M.J."/>
            <person name="Karaoz U."/>
            <person name="Brodie E.L."/>
            <person name="Williams K.H."/>
            <person name="Hubbard S.S."/>
            <person name="Banfield J.F."/>
        </authorList>
    </citation>
    <scope>NUCLEOTIDE SEQUENCE [LARGE SCALE GENOMIC DNA]</scope>
</reference>
<evidence type="ECO:0000259" key="1">
    <source>
        <dbReference type="PROSITE" id="PS50994"/>
    </source>
</evidence>
<dbReference type="GO" id="GO:0003676">
    <property type="term" value="F:nucleic acid binding"/>
    <property type="evidence" value="ECO:0007669"/>
    <property type="project" value="InterPro"/>
</dbReference>
<dbReference type="SUPFAM" id="SSF53098">
    <property type="entry name" value="Ribonuclease H-like"/>
    <property type="match status" value="1"/>
</dbReference>
<organism evidence="2 3">
    <name type="scientific">Candidatus Danuiimicrobium aquiferis</name>
    <dbReference type="NCBI Taxonomy" id="1801832"/>
    <lineage>
        <taxon>Bacteria</taxon>
        <taxon>Pseudomonadati</taxon>
        <taxon>Candidatus Omnitrophota</taxon>
        <taxon>Candidatus Danuiimicrobium</taxon>
    </lineage>
</organism>
<evidence type="ECO:0000313" key="2">
    <source>
        <dbReference type="EMBL" id="OGW95523.1"/>
    </source>
</evidence>
<comment type="caution">
    <text evidence="2">The sequence shown here is derived from an EMBL/GenBank/DDBJ whole genome shotgun (WGS) entry which is preliminary data.</text>
</comment>
<sequence length="267" mass="31322">MPREQKSEKSNKRGRPKTIKETCELVVRLAKENAWGYVRILGELRKLGLHRLSKSSVKNILKENNLAPSPERSRDSWDCFIKRHFQTLWACDFFTKQVLTPLGPRMFFVLFFINIKTRKVCVAGTSRHPNREWVNKKVKSTLPLLRSHENGKKLLIRDRDTKFSKEFDELFNNNGFSVQKTAFMSPNMNAYAESWVGTIKRECLNHFIVFGERHLRHLIKEYVEHYNATRPHSSMDNVPLEDTPSKKTGNIRCQSKLGGLIKHYYRE</sequence>
<dbReference type="InterPro" id="IPR012337">
    <property type="entry name" value="RNaseH-like_sf"/>
</dbReference>
<dbReference type="Pfam" id="PF13683">
    <property type="entry name" value="rve_3"/>
    <property type="match status" value="1"/>
</dbReference>
<feature type="domain" description="Integrase catalytic" evidence="1">
    <location>
        <begin position="66"/>
        <end position="247"/>
    </location>
</feature>
<dbReference type="PANTHER" id="PTHR46889:SF4">
    <property type="entry name" value="TRANSPOSASE INSO FOR INSERTION SEQUENCE ELEMENT IS911B-RELATED"/>
    <property type="match status" value="1"/>
</dbReference>
<dbReference type="PROSITE" id="PS50994">
    <property type="entry name" value="INTEGRASE"/>
    <property type="match status" value="1"/>
</dbReference>
<dbReference type="InterPro" id="IPR050900">
    <property type="entry name" value="Transposase_IS3/IS150/IS904"/>
</dbReference>
<dbReference type="InterPro" id="IPR001584">
    <property type="entry name" value="Integrase_cat-core"/>
</dbReference>
<dbReference type="PANTHER" id="PTHR46889">
    <property type="entry name" value="TRANSPOSASE INSF FOR INSERTION SEQUENCE IS3B-RELATED"/>
    <property type="match status" value="1"/>
</dbReference>
<accession>A0A1G1KRI3</accession>
<dbReference type="Proteomes" id="UP000178187">
    <property type="component" value="Unassembled WGS sequence"/>
</dbReference>
<evidence type="ECO:0000313" key="3">
    <source>
        <dbReference type="Proteomes" id="UP000178187"/>
    </source>
</evidence>
<dbReference type="AlphaFoldDB" id="A0A1G1KRI3"/>
<dbReference type="GO" id="GO:0015074">
    <property type="term" value="P:DNA integration"/>
    <property type="evidence" value="ECO:0007669"/>
    <property type="project" value="InterPro"/>
</dbReference>
<gene>
    <name evidence="2" type="ORF">A3G33_02715</name>
</gene>
<dbReference type="EMBL" id="MHFR01000061">
    <property type="protein sequence ID" value="OGW95523.1"/>
    <property type="molecule type" value="Genomic_DNA"/>
</dbReference>